<dbReference type="PANTHER" id="PTHR42083">
    <property type="entry name" value="MARVEL DOMAIN-CONTAINING PROTEIN"/>
    <property type="match status" value="1"/>
</dbReference>
<dbReference type="PANTHER" id="PTHR42083:SF1">
    <property type="entry name" value="MARVEL DOMAIN-CONTAINING PROTEIN"/>
    <property type="match status" value="1"/>
</dbReference>
<feature type="transmembrane region" description="Helical" evidence="1">
    <location>
        <begin position="79"/>
        <end position="96"/>
    </location>
</feature>
<accession>A0A395MJU9</accession>
<protein>
    <submittedName>
        <fullName evidence="2">Uracil phosphoribosyltransferase</fullName>
    </submittedName>
</protein>
<dbReference type="AlphaFoldDB" id="A0A395MJU9"/>
<keyword evidence="3" id="KW-1185">Reference proteome</keyword>
<gene>
    <name evidence="2" type="ORF">FIE12Z_7763</name>
</gene>
<feature type="transmembrane region" description="Helical" evidence="1">
    <location>
        <begin position="116"/>
        <end position="136"/>
    </location>
</feature>
<dbReference type="OrthoDB" id="5363290at2759"/>
<evidence type="ECO:0000256" key="1">
    <source>
        <dbReference type="SAM" id="Phobius"/>
    </source>
</evidence>
<keyword evidence="1" id="KW-0812">Transmembrane</keyword>
<feature type="transmembrane region" description="Helical" evidence="1">
    <location>
        <begin position="200"/>
        <end position="219"/>
    </location>
</feature>
<name>A0A395MJU9_9HYPO</name>
<keyword evidence="2" id="KW-0328">Glycosyltransferase</keyword>
<feature type="transmembrane region" description="Helical" evidence="1">
    <location>
        <begin position="157"/>
        <end position="180"/>
    </location>
</feature>
<sequence>MSRLNNAIKAGQTVIELGQTANTFAGHANQFRTADKKEMGRQVEDMGRQAGRSAFNEGAETGKTMGKTWLKTFETVPRLICRGLQFIFALIAVGFYGHRVNKAGDDDYNYGFSPEWYFALTIAGLAAATSLIFVAITPLGSLPVIGSRIKFLKTYRAFAWDLILFITWLVVFGIFAGIFLPRDSDDKYKGASTGAMKTAVWIDLVNAILWLVSGVYGCLKTFLGDKADQMTDKVGEKLFTKKQKQQPAKEADYAESV</sequence>
<organism evidence="2 3">
    <name type="scientific">Fusarium flagelliforme</name>
    <dbReference type="NCBI Taxonomy" id="2675880"/>
    <lineage>
        <taxon>Eukaryota</taxon>
        <taxon>Fungi</taxon>
        <taxon>Dikarya</taxon>
        <taxon>Ascomycota</taxon>
        <taxon>Pezizomycotina</taxon>
        <taxon>Sordariomycetes</taxon>
        <taxon>Hypocreomycetidae</taxon>
        <taxon>Hypocreales</taxon>
        <taxon>Nectriaceae</taxon>
        <taxon>Fusarium</taxon>
        <taxon>Fusarium incarnatum-equiseti species complex</taxon>
    </lineage>
</organism>
<reference evidence="2 3" key="1">
    <citation type="journal article" date="2018" name="PLoS Pathog.">
        <title>Evolution of structural diversity of trichothecenes, a family of toxins produced by plant pathogenic and entomopathogenic fungi.</title>
        <authorList>
            <person name="Proctor R.H."/>
            <person name="McCormick S.P."/>
            <person name="Kim H.S."/>
            <person name="Cardoza R.E."/>
            <person name="Stanley A.M."/>
            <person name="Lindo L."/>
            <person name="Kelly A."/>
            <person name="Brown D.W."/>
            <person name="Lee T."/>
            <person name="Vaughan M.M."/>
            <person name="Alexander N.J."/>
            <person name="Busman M."/>
            <person name="Gutierrez S."/>
        </authorList>
    </citation>
    <scope>NUCLEOTIDE SEQUENCE [LARGE SCALE GENOMIC DNA]</scope>
    <source>
        <strain evidence="2 3">NRRL 13405</strain>
    </source>
</reference>
<keyword evidence="1" id="KW-1133">Transmembrane helix</keyword>
<proteinExistence type="predicted"/>
<dbReference type="Proteomes" id="UP000265631">
    <property type="component" value="Unassembled WGS sequence"/>
</dbReference>
<dbReference type="EMBL" id="PXXK01000222">
    <property type="protein sequence ID" value="RFN48040.1"/>
    <property type="molecule type" value="Genomic_DNA"/>
</dbReference>
<dbReference type="STRING" id="2594813.A0A395MJU9"/>
<comment type="caution">
    <text evidence="2">The sequence shown here is derived from an EMBL/GenBank/DDBJ whole genome shotgun (WGS) entry which is preliminary data.</text>
</comment>
<keyword evidence="2" id="KW-0808">Transferase</keyword>
<keyword evidence="1" id="KW-0472">Membrane</keyword>
<evidence type="ECO:0000313" key="2">
    <source>
        <dbReference type="EMBL" id="RFN48040.1"/>
    </source>
</evidence>
<evidence type="ECO:0000313" key="3">
    <source>
        <dbReference type="Proteomes" id="UP000265631"/>
    </source>
</evidence>
<dbReference type="GO" id="GO:0016757">
    <property type="term" value="F:glycosyltransferase activity"/>
    <property type="evidence" value="ECO:0007669"/>
    <property type="project" value="UniProtKB-KW"/>
</dbReference>